<name>A0ABR3AD59_9AGAR</name>
<feature type="region of interest" description="Disordered" evidence="1">
    <location>
        <begin position="611"/>
        <end position="1008"/>
    </location>
</feature>
<dbReference type="SUPFAM" id="SSF47473">
    <property type="entry name" value="EF-hand"/>
    <property type="match status" value="3"/>
</dbReference>
<feature type="compositionally biased region" description="Basic residues" evidence="1">
    <location>
        <begin position="1234"/>
        <end position="1251"/>
    </location>
</feature>
<feature type="domain" description="EH" evidence="3">
    <location>
        <begin position="321"/>
        <end position="410"/>
    </location>
</feature>
<feature type="region of interest" description="Disordered" evidence="1">
    <location>
        <begin position="227"/>
        <end position="278"/>
    </location>
</feature>
<feature type="compositionally biased region" description="Polar residues" evidence="1">
    <location>
        <begin position="989"/>
        <end position="1008"/>
    </location>
</feature>
<protein>
    <submittedName>
        <fullName evidence="4">Uncharacterized protein</fullName>
    </submittedName>
</protein>
<dbReference type="InterPro" id="IPR009060">
    <property type="entry name" value="UBA-like_sf"/>
</dbReference>
<feature type="compositionally biased region" description="Basic and acidic residues" evidence="1">
    <location>
        <begin position="778"/>
        <end position="789"/>
    </location>
</feature>
<feature type="domain" description="EH" evidence="3">
    <location>
        <begin position="131"/>
        <end position="221"/>
    </location>
</feature>
<evidence type="ECO:0000256" key="1">
    <source>
        <dbReference type="SAM" id="MobiDB-lite"/>
    </source>
</evidence>
<comment type="caution">
    <text evidence="4">The sequence shown here is derived from an EMBL/GenBank/DDBJ whole genome shotgun (WGS) entry which is preliminary data.</text>
</comment>
<dbReference type="SUPFAM" id="SSF46934">
    <property type="entry name" value="UBA-like"/>
    <property type="match status" value="1"/>
</dbReference>
<feature type="compositionally biased region" description="Low complexity" evidence="1">
    <location>
        <begin position="943"/>
        <end position="956"/>
    </location>
</feature>
<feature type="region of interest" description="Disordered" evidence="1">
    <location>
        <begin position="393"/>
        <end position="531"/>
    </location>
</feature>
<feature type="compositionally biased region" description="Low complexity" evidence="1">
    <location>
        <begin position="1130"/>
        <end position="1141"/>
    </location>
</feature>
<gene>
    <name evidence="4" type="ORF">AAF712_001510</name>
</gene>
<feature type="compositionally biased region" description="Pro residues" evidence="1">
    <location>
        <begin position="415"/>
        <end position="435"/>
    </location>
</feature>
<dbReference type="Pfam" id="PF00627">
    <property type="entry name" value="UBA"/>
    <property type="match status" value="1"/>
</dbReference>
<feature type="domain" description="EH" evidence="3">
    <location>
        <begin position="11"/>
        <end position="97"/>
    </location>
</feature>
<sequence length="1322" mass="138982">MSSSFSPSQAELSLVSQIFAQADAQKLGILKGDDAVRIFGGAKLAPTVLGEIWSIADEENNGWLSRKSTTIAIRLIGWAQKGEKVTKDLISKPGPTPVIEGFSPLSAQHTGMSIPKSPPPTGGFPPLTPADKAKFNNMFIKAGPVNGLLSADQARDIFVKSKLSNDLLLQIWNLADTQNRGTLDATDFALGMYFIQGVMTKTISNLPESLPPGLYQQAQTVAAPISQHNTGTRSPSVGSFPPPSRPPVQPQYTGQPSSILKPQGTGMGGLQQQNTGLLQPNNTGRVPPTLPARPNASQVGSGAFGAGSGAGTALWDVTAQEKANADRFFDTLDPTKQGFIEGDVAVPFMLESKLPDDVLAHIWDLSDLHNNGRLTKDCFAVAMHLIQKKLNGGELPESIPESLIPPAMRATGTFPFPPPSTGTTRPAPPPPPPRPAPEKDLFSFDDTPPSSATSNGPFNIPMQSTGSHPPAISSPAPPSTSRDPFGGRDLMSDDDEPQPTAALHDRSAEIGNMQNQLNSTSRSLETAKSERANMEETLANQAPRLRMKTETKALASLKERYATQSAEIQKVRQELITAESDLSAVRVEKSEIEGGVLRDKEEVRELHRKMAEAGKEAETLKVQTEKAKKDSKQQKGLLAIAKKQLSSKEAERAKAAKELEEANAEVAAVTKEREQAETELDKLASSPPSITGSPIPAPVSSQSTGIATPERSRSPDSLAFAAAQPLPTSPDPQSPSGGSIKSNNPFERLAMSGSPRPQSPFLPFANASISTPPIGDNKPMEEKPEEKTTVDASDDDPFGFSQMNDTSATPPAVTGQETPEGESQVPASLVISPDRVSQSLNSPTSANEDFTTPPSTATFPLESPPRQTTLDAMASKFPDVDDFNPPTATLSSVAEGKKKAEEPVETDLSSSLKELDVDDSDSSDEDEVPLAKIQKRLSTDINTATAKAQAPTAADASFDDIFGGDSDAVSSGTPAKADAFGAPVKENGDANNVFGTPQTPHFPTTVSHVASPTEAGVNAFDEAMGKISPNPSSTTSAPQFGSFDAAFDDNFDFGAAGGTSLAPPTANGHTTANGDGFDSLFASQPAGDTAPAASTPSSTTATTTIPPAPTASTMTNNTQASNGPSFDEVFSGFGSSPSLSLDTQGTGTAVPQTSSPTQLARQDTDSLPKQQFPPVAGAGTASRQSSSSIARSVSPTPGQKSPPPRTASPKPHPRPSTASSFKDTLDVKPEKTPPTRHSKLSIRLPFGRKKKDKDAPPVPQPSSMLTPPQEEPDTRGTPAAEDDADAVKQLTAMGFSRSQAVEALERYGYDVPRALNSLLGQG</sequence>
<dbReference type="CDD" id="cd14270">
    <property type="entry name" value="UBA"/>
    <property type="match status" value="1"/>
</dbReference>
<feature type="domain" description="UBA" evidence="2">
    <location>
        <begin position="1281"/>
        <end position="1321"/>
    </location>
</feature>
<feature type="compositionally biased region" description="Polar residues" evidence="1">
    <location>
        <begin position="835"/>
        <end position="858"/>
    </location>
</feature>
<dbReference type="PROSITE" id="PS50031">
    <property type="entry name" value="EH"/>
    <property type="match status" value="3"/>
</dbReference>
<keyword evidence="5" id="KW-1185">Reference proteome</keyword>
<feature type="compositionally biased region" description="Pro residues" evidence="1">
    <location>
        <begin position="240"/>
        <end position="249"/>
    </location>
</feature>
<feature type="compositionally biased region" description="Basic and acidic residues" evidence="1">
    <location>
        <begin position="646"/>
        <end position="660"/>
    </location>
</feature>
<dbReference type="PROSITE" id="PS50030">
    <property type="entry name" value="UBA"/>
    <property type="match status" value="1"/>
</dbReference>
<organism evidence="4 5">
    <name type="scientific">Marasmius tenuissimus</name>
    <dbReference type="NCBI Taxonomy" id="585030"/>
    <lineage>
        <taxon>Eukaryota</taxon>
        <taxon>Fungi</taxon>
        <taxon>Dikarya</taxon>
        <taxon>Basidiomycota</taxon>
        <taxon>Agaricomycotina</taxon>
        <taxon>Agaricomycetes</taxon>
        <taxon>Agaricomycetidae</taxon>
        <taxon>Agaricales</taxon>
        <taxon>Marasmiineae</taxon>
        <taxon>Marasmiaceae</taxon>
        <taxon>Marasmius</taxon>
    </lineage>
</organism>
<accession>A0ABR3AD59</accession>
<dbReference type="Gene3D" id="1.10.238.10">
    <property type="entry name" value="EF-hand"/>
    <property type="match status" value="3"/>
</dbReference>
<dbReference type="Proteomes" id="UP001437256">
    <property type="component" value="Unassembled WGS sequence"/>
</dbReference>
<dbReference type="EMBL" id="JBBXMP010000003">
    <property type="protein sequence ID" value="KAL0071653.1"/>
    <property type="molecule type" value="Genomic_DNA"/>
</dbReference>
<dbReference type="InterPro" id="IPR011992">
    <property type="entry name" value="EF-hand-dom_pair"/>
</dbReference>
<feature type="compositionally biased region" description="Low complexity" evidence="1">
    <location>
        <begin position="1089"/>
        <end position="1113"/>
    </location>
</feature>
<dbReference type="SMART" id="SM00165">
    <property type="entry name" value="UBA"/>
    <property type="match status" value="1"/>
</dbReference>
<dbReference type="PANTHER" id="PTHR11216">
    <property type="entry name" value="EH DOMAIN"/>
    <property type="match status" value="1"/>
</dbReference>
<feature type="compositionally biased region" description="Basic and acidic residues" evidence="1">
    <location>
        <begin position="611"/>
        <end position="633"/>
    </location>
</feature>
<dbReference type="Gene3D" id="1.10.8.10">
    <property type="entry name" value="DNA helicase RuvA subunit, C-terminal domain"/>
    <property type="match status" value="1"/>
</dbReference>
<feature type="compositionally biased region" description="Low complexity" evidence="1">
    <location>
        <begin position="1176"/>
        <end position="1194"/>
    </location>
</feature>
<feature type="compositionally biased region" description="Basic and acidic residues" evidence="1">
    <location>
        <begin position="670"/>
        <end position="682"/>
    </location>
</feature>
<dbReference type="InterPro" id="IPR015940">
    <property type="entry name" value="UBA"/>
</dbReference>
<evidence type="ECO:0000313" key="5">
    <source>
        <dbReference type="Proteomes" id="UP001437256"/>
    </source>
</evidence>
<feature type="compositionally biased region" description="Low complexity" evidence="1">
    <location>
        <begin position="684"/>
        <end position="694"/>
    </location>
</feature>
<dbReference type="PANTHER" id="PTHR11216:SF170">
    <property type="entry name" value="DYNAMIN ASSOCIATED PROTEIN 160, ISOFORM D"/>
    <property type="match status" value="1"/>
</dbReference>
<proteinExistence type="predicted"/>
<feature type="compositionally biased region" description="Polar residues" evidence="1">
    <location>
        <begin position="448"/>
        <end position="466"/>
    </location>
</feature>
<evidence type="ECO:0000259" key="3">
    <source>
        <dbReference type="PROSITE" id="PS50031"/>
    </source>
</evidence>
<feature type="compositionally biased region" description="Polar residues" evidence="1">
    <location>
        <begin position="1114"/>
        <end position="1124"/>
    </location>
</feature>
<reference evidence="4 5" key="1">
    <citation type="submission" date="2024-05" db="EMBL/GenBank/DDBJ databases">
        <title>A draft genome resource for the thread blight pathogen Marasmius tenuissimus strain MS-2.</title>
        <authorList>
            <person name="Yulfo-Soto G.E."/>
            <person name="Baruah I.K."/>
            <person name="Amoako-Attah I."/>
            <person name="Bukari Y."/>
            <person name="Meinhardt L.W."/>
            <person name="Bailey B.A."/>
            <person name="Cohen S.P."/>
        </authorList>
    </citation>
    <scope>NUCLEOTIDE SEQUENCE [LARGE SCALE GENOMIC DNA]</scope>
    <source>
        <strain evidence="4 5">MS-2</strain>
    </source>
</reference>
<feature type="compositionally biased region" description="Basic and acidic residues" evidence="1">
    <location>
        <begin position="1223"/>
        <end position="1233"/>
    </location>
</feature>
<dbReference type="InterPro" id="IPR000261">
    <property type="entry name" value="EH_dom"/>
</dbReference>
<feature type="compositionally biased region" description="Polar residues" evidence="1">
    <location>
        <begin position="734"/>
        <end position="745"/>
    </location>
</feature>
<evidence type="ECO:0000313" key="4">
    <source>
        <dbReference type="EMBL" id="KAL0071653.1"/>
    </source>
</evidence>
<dbReference type="CDD" id="cd00052">
    <property type="entry name" value="EH"/>
    <property type="match status" value="2"/>
</dbReference>
<feature type="region of interest" description="Disordered" evidence="1">
    <location>
        <begin position="1058"/>
        <end position="1284"/>
    </location>
</feature>
<feature type="compositionally biased region" description="Polar residues" evidence="1">
    <location>
        <begin position="512"/>
        <end position="524"/>
    </location>
</feature>
<dbReference type="SMART" id="SM00027">
    <property type="entry name" value="EH"/>
    <property type="match status" value="3"/>
</dbReference>
<dbReference type="Pfam" id="PF12763">
    <property type="entry name" value="EH"/>
    <property type="match status" value="3"/>
</dbReference>
<evidence type="ECO:0000259" key="2">
    <source>
        <dbReference type="PROSITE" id="PS50030"/>
    </source>
</evidence>
<feature type="compositionally biased region" description="Polar residues" evidence="1">
    <location>
        <begin position="1142"/>
        <end position="1169"/>
    </location>
</feature>
<feature type="compositionally biased region" description="Acidic residues" evidence="1">
    <location>
        <begin position="916"/>
        <end position="928"/>
    </location>
</feature>